<dbReference type="InterPro" id="IPR003423">
    <property type="entry name" value="OMP_efflux"/>
</dbReference>
<comment type="similarity">
    <text evidence="1 2">Belongs to the outer membrane factor (OMF) (TC 1.B.17) family.</text>
</comment>
<proteinExistence type="inferred from homology"/>
<evidence type="ECO:0000256" key="1">
    <source>
        <dbReference type="ARBA" id="ARBA00007613"/>
    </source>
</evidence>
<organism evidence="3 4">
    <name type="scientific">Breznakiella homolactica</name>
    <dbReference type="NCBI Taxonomy" id="2798577"/>
    <lineage>
        <taxon>Bacteria</taxon>
        <taxon>Pseudomonadati</taxon>
        <taxon>Spirochaetota</taxon>
        <taxon>Spirochaetia</taxon>
        <taxon>Spirochaetales</taxon>
        <taxon>Breznakiellaceae</taxon>
        <taxon>Breznakiella</taxon>
    </lineage>
</organism>
<dbReference type="Pfam" id="PF02321">
    <property type="entry name" value="OEP"/>
    <property type="match status" value="2"/>
</dbReference>
<sequence>MKRYLALPSMVIISVLFYTGCVSSKYQSQDVSEILAYTDDVKQTYTADEEWWKQYDNPEIDRLIDIALAANPDYLKAAVTITRELYNVKLAASDLFPSVDGTVKASSQRAIYEDDSFANTFSGELGVSYEIDLYGKIRNARSAQEFELKATVMDQTAAKFSLVYNVIDLYFNLEYYENSIALKKQNIASYQSIEEIAGNQFRAGKTDGLELLQAEQNRIAEQRSLLEIETQFRELEQSLRNILNIKPGDDLGISYGSLLDQKTLDVDVDVPLSVLANRPDLVASQYRLEGAFKTLKSEEWGWYPTISLSGAINSSSDKVWSTFNFPYILGSISVSLPFLDWNRVRSNIRISEADYQISLIDFNDTLNQALNEVAYYYYAYLKSVELFSKTQEACDTAEKIAEYYDRRYKAGKAEFKDLLGAINSENSSKIDLIQQKYQIIKYENYIYKAMAGKYSVSE</sequence>
<gene>
    <name evidence="3" type="ORF">JFL75_16520</name>
</gene>
<dbReference type="Gene3D" id="1.20.1600.10">
    <property type="entry name" value="Outer membrane efflux proteins (OEP)"/>
    <property type="match status" value="1"/>
</dbReference>
<accession>A0A7T7XLC7</accession>
<protein>
    <submittedName>
        <fullName evidence="3">TolC family protein</fullName>
    </submittedName>
</protein>
<dbReference type="NCBIfam" id="TIGR01845">
    <property type="entry name" value="outer_NodT"/>
    <property type="match status" value="1"/>
</dbReference>
<dbReference type="EMBL" id="CP067089">
    <property type="protein sequence ID" value="QQO08520.1"/>
    <property type="molecule type" value="Genomic_DNA"/>
</dbReference>
<dbReference type="PANTHER" id="PTHR30203">
    <property type="entry name" value="OUTER MEMBRANE CATION EFFLUX PROTEIN"/>
    <property type="match status" value="1"/>
</dbReference>
<dbReference type="PANTHER" id="PTHR30203:SF32">
    <property type="entry name" value="CATION EFFLUX SYSTEM PROTEIN CUSC"/>
    <property type="match status" value="1"/>
</dbReference>
<keyword evidence="2" id="KW-1134">Transmembrane beta strand</keyword>
<name>A0A7T7XLC7_9SPIR</name>
<dbReference type="RefSeq" id="WP_215625826.1">
    <property type="nucleotide sequence ID" value="NZ_CP067089.2"/>
</dbReference>
<keyword evidence="2" id="KW-0449">Lipoprotein</keyword>
<evidence type="ECO:0000256" key="2">
    <source>
        <dbReference type="RuleBase" id="RU362097"/>
    </source>
</evidence>
<dbReference type="GO" id="GO:0005886">
    <property type="term" value="C:plasma membrane"/>
    <property type="evidence" value="ECO:0007669"/>
    <property type="project" value="UniProtKB-SubCell"/>
</dbReference>
<dbReference type="InterPro" id="IPR010131">
    <property type="entry name" value="MdtP/NodT-like"/>
</dbReference>
<keyword evidence="2" id="KW-0472">Membrane</keyword>
<evidence type="ECO:0000313" key="4">
    <source>
        <dbReference type="Proteomes" id="UP000595917"/>
    </source>
</evidence>
<keyword evidence="4" id="KW-1185">Reference proteome</keyword>
<keyword evidence="2" id="KW-0564">Palmitate</keyword>
<dbReference type="KEGG" id="bhc:JFL75_16520"/>
<dbReference type="SUPFAM" id="SSF56954">
    <property type="entry name" value="Outer membrane efflux proteins (OEP)"/>
    <property type="match status" value="1"/>
</dbReference>
<evidence type="ECO:0000313" key="3">
    <source>
        <dbReference type="EMBL" id="QQO08520.1"/>
    </source>
</evidence>
<dbReference type="Proteomes" id="UP000595917">
    <property type="component" value="Chromosome"/>
</dbReference>
<dbReference type="Gene3D" id="2.20.200.10">
    <property type="entry name" value="Outer membrane efflux proteins (OEP)"/>
    <property type="match status" value="1"/>
</dbReference>
<reference evidence="3" key="1">
    <citation type="submission" date="2021-01" db="EMBL/GenBank/DDBJ databases">
        <title>Description of Breznakiella homolactica.</title>
        <authorList>
            <person name="Song Y."/>
            <person name="Brune A."/>
        </authorList>
    </citation>
    <scope>NUCLEOTIDE SEQUENCE</scope>
    <source>
        <strain evidence="3">RmG30</strain>
    </source>
</reference>
<comment type="subcellular location">
    <subcellularLocation>
        <location evidence="2">Cell membrane</location>
        <topology evidence="2">Lipid-anchor</topology>
    </subcellularLocation>
</comment>
<dbReference type="AlphaFoldDB" id="A0A7T7XLC7"/>
<keyword evidence="2" id="KW-0812">Transmembrane</keyword>
<dbReference type="GO" id="GO:0015562">
    <property type="term" value="F:efflux transmembrane transporter activity"/>
    <property type="evidence" value="ECO:0007669"/>
    <property type="project" value="InterPro"/>
</dbReference>